<evidence type="ECO:0000313" key="3">
    <source>
        <dbReference type="Proteomes" id="UP000326936"/>
    </source>
</evidence>
<dbReference type="OrthoDB" id="5835826at2"/>
<dbReference type="AlphaFoldDB" id="A0A5P9CRI7"/>
<feature type="chain" id="PRO_5025029464" evidence="1">
    <location>
        <begin position="21"/>
        <end position="705"/>
    </location>
</feature>
<dbReference type="RefSeq" id="WP_152432570.1">
    <property type="nucleotide sequence ID" value="NZ_CBCSDK010000016.1"/>
</dbReference>
<feature type="signal peptide" evidence="1">
    <location>
        <begin position="1"/>
        <end position="20"/>
    </location>
</feature>
<keyword evidence="2" id="KW-0614">Plasmid</keyword>
<name>A0A5P9CRI7_9VIBR</name>
<dbReference type="EMBL" id="CP045351">
    <property type="protein sequence ID" value="QFT28593.1"/>
    <property type="molecule type" value="Genomic_DNA"/>
</dbReference>
<protein>
    <submittedName>
        <fullName evidence="2">Uncharacterized protein</fullName>
    </submittedName>
</protein>
<sequence length="705" mass="81849">MRYQYYLTALLSFLLFQVQAAQRCDLLSSQIEQEETWLSRLDTEFSSSLQNAQSLSAIEQIPSLVFPEGNTLSGNRAWSGLAAAISENTQAVGTASNTRKSQFQRLAQRTLSRQLLHGVAEGLSAGFDVITLIPWYDRLVRTMWDDSATALDRLAVTLEPIPFIGFAVSYYDTLSHMDSPQKRLEQFANLGHYTYANDSPETLTNRATATHVYQQYQQLKNHTNELAKRIISVHMLHYDATFSAKVLEIEKVLDDTFAQMDSEYMHLMLNRYNSTEHLTHDFGERACINERQLLENNLQSDEIASLTETQQLRECTYQSLIENLMVIGVGRSRLNEQARSDFFAYKTKMVDQAMAHISSWRRIILEQQKTAIDEAIQSVIASDDLILYQQSLYQRARSIAINNFSLQIMQCPATGQELTTGRFMVDEGELVCGLYSCNVYQGREVLFDETKDPLLKRLNQPLVTVDTQAYLSQHNRHAWSEDELDEPYINLWTQWKHRNEDRYYALPYLGNPSLQIIEKDMPLLIDVLEGIPENLTAQQALPYMYRSIREIISSMDTHKAWVMLGDFVFRFQYELRQQQKLHFLPVSWQQRIWPSSLYGPMFNAYLSKPYWYLSSQPWAQSLPHFNERFPVDWFLQMGQGHRTYLTESVNRETYLSDKYWHDVSAQLYAVLNIPAMRWRPFEHLVLMDIWSQVIENEALIAASQS</sequence>
<geneLocation type="plasmid" evidence="3">
    <name>pthaf100_a</name>
</geneLocation>
<evidence type="ECO:0000313" key="2">
    <source>
        <dbReference type="EMBL" id="QFT28593.1"/>
    </source>
</evidence>
<dbReference type="KEGG" id="vaq:FIV01_19525"/>
<dbReference type="Proteomes" id="UP000326936">
    <property type="component" value="Plasmid pTHAF100_a"/>
</dbReference>
<reference evidence="2 3" key="1">
    <citation type="submission" date="2019-10" db="EMBL/GenBank/DDBJ databases">
        <title>Complete genome sequence of Vibrio sp. strain THAF100, isolated from non-filtered water from the water column of tank 6 of a marine aquarium containing stony-coral fragments. Water maintained at 26 degree C.</title>
        <authorList>
            <person name="Ruckert C."/>
            <person name="Franco A."/>
            <person name="Kalinowski J."/>
            <person name="Glaeser S."/>
        </authorList>
    </citation>
    <scope>NUCLEOTIDE SEQUENCE [LARGE SCALE GENOMIC DNA]</scope>
    <source>
        <strain evidence="2 3">THAF100</strain>
        <plasmid evidence="3">pthaf100_a</plasmid>
    </source>
</reference>
<proteinExistence type="predicted"/>
<gene>
    <name evidence="2" type="ORF">FIV01_19525</name>
</gene>
<evidence type="ECO:0000256" key="1">
    <source>
        <dbReference type="SAM" id="SignalP"/>
    </source>
</evidence>
<keyword evidence="3" id="KW-1185">Reference proteome</keyword>
<accession>A0A5P9CRI7</accession>
<keyword evidence="1" id="KW-0732">Signal</keyword>
<organism evidence="2 3">
    <name type="scientific">Vibrio aquimaris</name>
    <dbReference type="NCBI Taxonomy" id="2587862"/>
    <lineage>
        <taxon>Bacteria</taxon>
        <taxon>Pseudomonadati</taxon>
        <taxon>Pseudomonadota</taxon>
        <taxon>Gammaproteobacteria</taxon>
        <taxon>Vibrionales</taxon>
        <taxon>Vibrionaceae</taxon>
        <taxon>Vibrio</taxon>
    </lineage>
</organism>